<reference evidence="1 2" key="1">
    <citation type="submission" date="2018-12" db="EMBL/GenBank/DDBJ databases">
        <title>Legionella sp,whole genome shotgun sequence.</title>
        <authorList>
            <person name="Wu H."/>
        </authorList>
    </citation>
    <scope>NUCLEOTIDE SEQUENCE [LARGE SCALE GENOMIC DNA]</scope>
    <source>
        <strain evidence="2">km714</strain>
    </source>
</reference>
<evidence type="ECO:0008006" key="3">
    <source>
        <dbReference type="Google" id="ProtNLM"/>
    </source>
</evidence>
<comment type="caution">
    <text evidence="1">The sequence shown here is derived from an EMBL/GenBank/DDBJ whole genome shotgun (WGS) entry which is preliminary data.</text>
</comment>
<dbReference type="AlphaFoldDB" id="A0A3S1CLF8"/>
<dbReference type="InterPro" id="IPR049968">
    <property type="entry name" value="T4SS_AnkD"/>
</dbReference>
<dbReference type="Proteomes" id="UP000288012">
    <property type="component" value="Unassembled WGS sequence"/>
</dbReference>
<dbReference type="RefSeq" id="WP_127111228.1">
    <property type="nucleotide sequence ID" value="NZ_RZGR01000013.1"/>
</dbReference>
<organism evidence="1 2">
    <name type="scientific">Legionella septentrionalis</name>
    <dbReference type="NCBI Taxonomy" id="2498109"/>
    <lineage>
        <taxon>Bacteria</taxon>
        <taxon>Pseudomonadati</taxon>
        <taxon>Pseudomonadota</taxon>
        <taxon>Gammaproteobacteria</taxon>
        <taxon>Legionellales</taxon>
        <taxon>Legionellaceae</taxon>
        <taxon>Legionella</taxon>
    </lineage>
</organism>
<evidence type="ECO:0000313" key="1">
    <source>
        <dbReference type="EMBL" id="RUQ88327.1"/>
    </source>
</evidence>
<proteinExistence type="predicted"/>
<evidence type="ECO:0000313" key="2">
    <source>
        <dbReference type="Proteomes" id="UP000288012"/>
    </source>
</evidence>
<gene>
    <name evidence="1" type="ORF">EKM59_05495</name>
</gene>
<keyword evidence="2" id="KW-1185">Reference proteome</keyword>
<accession>A0A3S1CLF8</accession>
<sequence>MAHPSSDSLLLDILAKVSTAQKEQAEKATIENDALFNLILDLMQQKNRQLIQEELLKAVKQQGFDDIPSALNQVQSSFKRSPLQQAFQNQDFYSAKQLMDFGAIVGPAEKATFNFARDSEAAQKIGLPPPVTEEKLSPIKSFGLRLGVLATSESGEFSMWANIGPTYKLMTDTVSTYSGSKPGDQNIKAIADAFNFANKTAAYVNNTPKGMPAAGEQLAERIQSGKVTTIPTSCKGHAMALSVVPDKDGKSGYLTFTDCGGSVKPGEHGTKIYRIDDLSKITPQFINHMMSGHVKGYSHEQQMARLSEITGGKEPVHVISQKPQKYDNCSTHNCHVNVHGMLLCQKAIEKGGFNNLTDADLQSTKAEYKNFSHDMRKQAVEQLSKALTAAPKDPDLIKLAKGYLEQHPNAVSSLKEPLQKALANTEKLHNPSPTPTMSVYPS</sequence>
<dbReference type="EMBL" id="RZGR01000013">
    <property type="protein sequence ID" value="RUQ88327.1"/>
    <property type="molecule type" value="Genomic_DNA"/>
</dbReference>
<dbReference type="NCBIfam" id="NF043020">
    <property type="entry name" value="T4SS_AnkD"/>
    <property type="match status" value="1"/>
</dbReference>
<name>A0A3S1CLF8_9GAMM</name>
<protein>
    <recommendedName>
        <fullName evidence="3">Dot/Icm secretion system substrate</fullName>
    </recommendedName>
</protein>